<dbReference type="Proteomes" id="UP000016714">
    <property type="component" value="Chromosome 1"/>
</dbReference>
<name>A0A2I3C5A5_VIBAX</name>
<accession>A0A2I3C5A5</accession>
<evidence type="ECO:0000313" key="2">
    <source>
        <dbReference type="Proteomes" id="UP000016714"/>
    </source>
</evidence>
<dbReference type="EMBL" id="CP006718">
    <property type="protein sequence ID" value="AGV16650.1"/>
    <property type="molecule type" value="Genomic_DNA"/>
</dbReference>
<dbReference type="HOGENOM" id="CLU_1371712_0_0_6"/>
<dbReference type="AlphaFoldDB" id="A0A2I3C5A5"/>
<dbReference type="RefSeq" id="WP_017821453.1">
    <property type="nucleotide sequence ID" value="NC_022349.1"/>
</dbReference>
<dbReference type="KEGG" id="vag:N646_0817"/>
<reference evidence="1 2" key="1">
    <citation type="journal article" date="2015" name="Genome Announc.">
        <title>Complete genome sequence of Vibrio alginolyticus ATCC 17749.</title>
        <authorList>
            <person name="Liu X.F."/>
            <person name="Cao Y."/>
            <person name="Zhang H.L."/>
            <person name="Chen Y.J."/>
            <person name="Hu C.J."/>
        </authorList>
    </citation>
    <scope>NUCLEOTIDE SEQUENCE [LARGE SCALE GENOMIC DNA]</scope>
    <source>
        <strain evidence="2">ATCC 17749 / DSM 2171 / NBRC 15630 / NCIMB 1903 / NCTC 12160 / XII-53</strain>
    </source>
</reference>
<proteinExistence type="predicted"/>
<organism evidence="1 2">
    <name type="scientific">Vibrio alginolyticus (strain ATCC 17749 / DSM 2171 / NBRC 15630 / NCIMB 1903 / NCTC 12160 / XII-53)</name>
    <dbReference type="NCBI Taxonomy" id="1219076"/>
    <lineage>
        <taxon>Bacteria</taxon>
        <taxon>Pseudomonadati</taxon>
        <taxon>Pseudomonadota</taxon>
        <taxon>Gammaproteobacteria</taxon>
        <taxon>Vibrionales</taxon>
        <taxon>Vibrionaceae</taxon>
        <taxon>Vibrio</taxon>
    </lineage>
</organism>
<sequence length="199" mass="22301">MDIVASSGKLALSATLGNVVSRFRERRFNKLISGLENGDIKLTDHVLSDDSFIGCFLKTNEAIEKASVNEKVEFLTNLFVQGVKDGLIIDKPDLYSEIVTIFSDMSFREIEVLFLVGDILPFTKVDGENSDVGQKNEDAVKLLSEKYSISEDYAFTLISRLQRTGLVVGSNVLGRWPYVRTTQLYRNLKAFLNYQILGS</sequence>
<gene>
    <name evidence="1" type="ORF">N646_0817</name>
</gene>
<evidence type="ECO:0000313" key="1">
    <source>
        <dbReference type="EMBL" id="AGV16650.1"/>
    </source>
</evidence>
<protein>
    <submittedName>
        <fullName evidence="1">Uncharacterized protein</fullName>
    </submittedName>
</protein>